<accession>A0A0D7EDM8</accession>
<dbReference type="EMBL" id="JXXE01000489">
    <property type="protein sequence ID" value="KIZ38833.1"/>
    <property type="molecule type" value="Genomic_DNA"/>
</dbReference>
<dbReference type="GO" id="GO:0016717">
    <property type="term" value="F:oxidoreductase activity, acting on paired donors, with oxidation of a pair of donors resulting in the reduction of molecular oxygen to two molecules of water"/>
    <property type="evidence" value="ECO:0007669"/>
    <property type="project" value="TreeGrafter"/>
</dbReference>
<evidence type="ECO:0000313" key="3">
    <source>
        <dbReference type="EMBL" id="KIZ38833.1"/>
    </source>
</evidence>
<keyword evidence="1" id="KW-0472">Membrane</keyword>
<dbReference type="Pfam" id="PF00487">
    <property type="entry name" value="FA_desaturase"/>
    <property type="match status" value="1"/>
</dbReference>
<feature type="transmembrane region" description="Helical" evidence="1">
    <location>
        <begin position="188"/>
        <end position="206"/>
    </location>
</feature>
<keyword evidence="1" id="KW-1133">Transmembrane helix</keyword>
<dbReference type="GO" id="GO:0016020">
    <property type="term" value="C:membrane"/>
    <property type="evidence" value="ECO:0007669"/>
    <property type="project" value="TreeGrafter"/>
</dbReference>
<evidence type="ECO:0000259" key="2">
    <source>
        <dbReference type="Pfam" id="PF00487"/>
    </source>
</evidence>
<feature type="transmembrane region" description="Helical" evidence="1">
    <location>
        <begin position="39"/>
        <end position="57"/>
    </location>
</feature>
<sequence>MPVMQNISGSAGLRSTLKIAVYLGTILVLLMLVARFPQWPVGVAAALLLGLAYAHGLELQHEALHAILLPTPRGNRLVGALLGLPMLTTYTDTRLRHLHHHRFVGTTRDIYDRSCRDFASSGAVIAHVLSAGRLRDFITTLGALAANRADPILKGRAYALARNEFVITAIVMAALLAFAAAIDLRLVLWGWLVPALLVAPVIHFLMTSPEHVGRERASRDPARNSRTYPASPLWNYLINYDNYHIEHHLRPTLPFWQLPALHAARCRAGAPSCPNYVQAMREVFRGIGACLQSRG</sequence>
<protein>
    <recommendedName>
        <fullName evidence="2">Fatty acid desaturase domain-containing protein</fullName>
    </recommendedName>
</protein>
<dbReference type="AlphaFoldDB" id="A0A0D7EDM8"/>
<gene>
    <name evidence="3" type="ORF">OO17_22400</name>
</gene>
<feature type="transmembrane region" description="Helical" evidence="1">
    <location>
        <begin position="12"/>
        <end position="33"/>
    </location>
</feature>
<dbReference type="InterPro" id="IPR012171">
    <property type="entry name" value="Fatty_acid_desaturase"/>
</dbReference>
<dbReference type="Proteomes" id="UP000032515">
    <property type="component" value="Unassembled WGS sequence"/>
</dbReference>
<reference evidence="3 4" key="1">
    <citation type="submission" date="2014-11" db="EMBL/GenBank/DDBJ databases">
        <title>Genomics and ecophysiology of heterotrophic nitrogen fixing bacteria isolated from estuarine surface water.</title>
        <authorList>
            <person name="Bentzon-Tilia M."/>
            <person name="Severin I."/>
            <person name="Hansen L.H."/>
            <person name="Riemann L."/>
        </authorList>
    </citation>
    <scope>NUCLEOTIDE SEQUENCE [LARGE SCALE GENOMIC DNA]</scope>
    <source>
        <strain evidence="3 4">BAL398</strain>
    </source>
</reference>
<dbReference type="PANTHER" id="PTHR19353:SF19">
    <property type="entry name" value="DELTA(5) FATTY ACID DESATURASE C-RELATED"/>
    <property type="match status" value="1"/>
</dbReference>
<dbReference type="InterPro" id="IPR005804">
    <property type="entry name" value="FA_desaturase_dom"/>
</dbReference>
<evidence type="ECO:0000256" key="1">
    <source>
        <dbReference type="SAM" id="Phobius"/>
    </source>
</evidence>
<feature type="transmembrane region" description="Helical" evidence="1">
    <location>
        <begin position="165"/>
        <end position="182"/>
    </location>
</feature>
<comment type="caution">
    <text evidence="3">The sequence shown here is derived from an EMBL/GenBank/DDBJ whole genome shotgun (WGS) entry which is preliminary data.</text>
</comment>
<proteinExistence type="predicted"/>
<evidence type="ECO:0000313" key="4">
    <source>
        <dbReference type="Proteomes" id="UP000032515"/>
    </source>
</evidence>
<dbReference type="PATRIC" id="fig|1076.23.peg.5340"/>
<name>A0A0D7EDM8_RHOPL</name>
<dbReference type="GO" id="GO:0008610">
    <property type="term" value="P:lipid biosynthetic process"/>
    <property type="evidence" value="ECO:0007669"/>
    <property type="project" value="UniProtKB-ARBA"/>
</dbReference>
<keyword evidence="1" id="KW-0812">Transmembrane</keyword>
<dbReference type="PANTHER" id="PTHR19353">
    <property type="entry name" value="FATTY ACID DESATURASE 2"/>
    <property type="match status" value="1"/>
</dbReference>
<feature type="domain" description="Fatty acid desaturase" evidence="2">
    <location>
        <begin position="37"/>
        <end position="273"/>
    </location>
</feature>
<organism evidence="3 4">
    <name type="scientific">Rhodopseudomonas palustris</name>
    <dbReference type="NCBI Taxonomy" id="1076"/>
    <lineage>
        <taxon>Bacteria</taxon>
        <taxon>Pseudomonadati</taxon>
        <taxon>Pseudomonadota</taxon>
        <taxon>Alphaproteobacteria</taxon>
        <taxon>Hyphomicrobiales</taxon>
        <taxon>Nitrobacteraceae</taxon>
        <taxon>Rhodopseudomonas</taxon>
    </lineage>
</organism>